<feature type="transmembrane region" description="Helical" evidence="1">
    <location>
        <begin position="128"/>
        <end position="145"/>
    </location>
</feature>
<reference evidence="2 3" key="1">
    <citation type="submission" date="2018-10" db="EMBL/GenBank/DDBJ databases">
        <title>Genomic Encyclopedia of Type Strains, Phase IV (KMG-IV): sequencing the most valuable type-strain genomes for metagenomic binning, comparative biology and taxonomic classification.</title>
        <authorList>
            <person name="Goeker M."/>
        </authorList>
    </citation>
    <scope>NUCLEOTIDE SEQUENCE [LARGE SCALE GENOMIC DNA]</scope>
    <source>
        <strain evidence="2 3">DSM 25586</strain>
    </source>
</reference>
<evidence type="ECO:0000256" key="1">
    <source>
        <dbReference type="SAM" id="Phobius"/>
    </source>
</evidence>
<keyword evidence="1" id="KW-1133">Transmembrane helix</keyword>
<feature type="transmembrane region" description="Helical" evidence="1">
    <location>
        <begin position="62"/>
        <end position="81"/>
    </location>
</feature>
<proteinExistence type="predicted"/>
<protein>
    <submittedName>
        <fullName evidence="2">Uncharacterized protein DUF4383</fullName>
    </submittedName>
</protein>
<evidence type="ECO:0000313" key="3">
    <source>
        <dbReference type="Proteomes" id="UP000276055"/>
    </source>
</evidence>
<feature type="transmembrane region" description="Helical" evidence="1">
    <location>
        <begin position="21"/>
        <end position="42"/>
    </location>
</feature>
<keyword evidence="1" id="KW-0812">Transmembrane</keyword>
<evidence type="ECO:0000313" key="2">
    <source>
        <dbReference type="EMBL" id="RKR19353.1"/>
    </source>
</evidence>
<dbReference type="Pfam" id="PF14325">
    <property type="entry name" value="DUF4383"/>
    <property type="match status" value="1"/>
</dbReference>
<keyword evidence="1" id="KW-0472">Membrane</keyword>
<feature type="transmembrane region" description="Helical" evidence="1">
    <location>
        <begin position="93"/>
        <end position="113"/>
    </location>
</feature>
<organism evidence="2 3">
    <name type="scientific">Arthrobacter oryzae</name>
    <dbReference type="NCBI Taxonomy" id="409290"/>
    <lineage>
        <taxon>Bacteria</taxon>
        <taxon>Bacillati</taxon>
        <taxon>Actinomycetota</taxon>
        <taxon>Actinomycetes</taxon>
        <taxon>Micrococcales</taxon>
        <taxon>Micrococcaceae</taxon>
        <taxon>Arthrobacter</taxon>
    </lineage>
</organism>
<name>A0A495ERS9_9MICC</name>
<dbReference type="OrthoDB" id="572373at2"/>
<accession>A0A495ERS9</accession>
<gene>
    <name evidence="2" type="ORF">C8D78_2098</name>
</gene>
<dbReference type="Proteomes" id="UP000276055">
    <property type="component" value="Unassembled WGS sequence"/>
</dbReference>
<comment type="caution">
    <text evidence="2">The sequence shown here is derived from an EMBL/GenBank/DDBJ whole genome shotgun (WGS) entry which is preliminary data.</text>
</comment>
<dbReference type="AlphaFoldDB" id="A0A495ERS9"/>
<dbReference type="EMBL" id="RBIR01000004">
    <property type="protein sequence ID" value="RKR19353.1"/>
    <property type="molecule type" value="Genomic_DNA"/>
</dbReference>
<sequence length="161" mass="17185">MTTASPHAHGVHFGRTDVQNVGMGVGIVLIVVGILGFIPGITTHYSELRFFGPDSKALFLNLFQVSMLLNIVQLAIGATGLTMSRTAMGARNFLMGSGLLYIVLGIYGFIVGIDSAANFLSLNTMDNWAFMVMGIVMAGAGWLMTRHLSEDVQTRSSTPGT</sequence>